<accession>A0A9R0IKV7</accession>
<dbReference type="Pfam" id="PF00201">
    <property type="entry name" value="UDPGT"/>
    <property type="match status" value="1"/>
</dbReference>
<dbReference type="AlphaFoldDB" id="A0A9R0IKV7"/>
<dbReference type="GO" id="GO:0008194">
    <property type="term" value="F:UDP-glycosyltransferase activity"/>
    <property type="evidence" value="ECO:0000318"/>
    <property type="project" value="GO_Central"/>
</dbReference>
<evidence type="ECO:0000256" key="1">
    <source>
        <dbReference type="ARBA" id="ARBA00009995"/>
    </source>
</evidence>
<evidence type="ECO:0000256" key="4">
    <source>
        <dbReference type="RuleBase" id="RU362057"/>
    </source>
</evidence>
<comment type="similarity">
    <text evidence="1 3">Belongs to the UDP-glycosyltransferase family.</text>
</comment>
<dbReference type="InterPro" id="IPR002213">
    <property type="entry name" value="UDP_glucos_trans"/>
</dbReference>
<evidence type="ECO:0000313" key="5">
    <source>
        <dbReference type="Proteomes" id="UP000813463"/>
    </source>
</evidence>
<dbReference type="GO" id="GO:0016758">
    <property type="term" value="F:hexosyltransferase activity"/>
    <property type="evidence" value="ECO:0007669"/>
    <property type="project" value="UniProtKB-ARBA"/>
</dbReference>
<dbReference type="SUPFAM" id="SSF53756">
    <property type="entry name" value="UDP-Glycosyltransferase/glycogen phosphorylase"/>
    <property type="match status" value="1"/>
</dbReference>
<reference evidence="5" key="1">
    <citation type="journal article" date="2021" name="Nat. Commun.">
        <title>Genomic analyses provide insights into spinach domestication and the genetic basis of agronomic traits.</title>
        <authorList>
            <person name="Cai X."/>
            <person name="Sun X."/>
            <person name="Xu C."/>
            <person name="Sun H."/>
            <person name="Wang X."/>
            <person name="Ge C."/>
            <person name="Zhang Z."/>
            <person name="Wang Q."/>
            <person name="Fei Z."/>
            <person name="Jiao C."/>
            <person name="Wang Q."/>
        </authorList>
    </citation>
    <scope>NUCLEOTIDE SEQUENCE [LARGE SCALE GENOMIC DNA]</scope>
    <source>
        <strain evidence="5">cv. Varoflay</strain>
    </source>
</reference>
<gene>
    <name evidence="6" type="primary">LOC110790755</name>
</gene>
<keyword evidence="2 3" id="KW-0808">Transferase</keyword>
<dbReference type="PANTHER" id="PTHR11926">
    <property type="entry name" value="GLUCOSYL/GLUCURONOSYL TRANSFERASES"/>
    <property type="match status" value="1"/>
</dbReference>
<dbReference type="RefSeq" id="XP_021851218.2">
    <property type="nucleotide sequence ID" value="XM_021995526.2"/>
</dbReference>
<dbReference type="Gene3D" id="3.40.50.2000">
    <property type="entry name" value="Glycogen Phosphorylase B"/>
    <property type="match status" value="2"/>
</dbReference>
<name>A0A9R0IKV7_SPIOL</name>
<sequence>MVHIKETNVLMVSLFYQGHISPMIRFAKLLSSKGLHVTVATTNNARDHLLNGLAKETNFIDFEFFDDGLDNELDRDKNLGILLEEYLPRNGAKNLSDLIYTLEAKGKRFACIINNCFVPWVTNVATTHKLPCAMLWIQSCATYGIFYHYYHKNISHISELIDPNHGFKIPGLPLLKLEDLPTLILPSSPPYFLKVVMKTMSILDEFRWIFGSSFCDIEESLVHSMMQFKPIIPIGPLVPPSMLKVGGAQENEEENDLCMNWLDKQGKSSVIYIALGSISVLSQSETEALAMALESDKNRRFLWVRKEGKEGWGRKMGELPEGFIENTKDRGLIVPWCCQEKVLMHPAIECFLTHCGWNSTLETIMAGVPIIAYPDWTDQPTNAILLVDVFKVGVRMSKKKDGELEKEEIERCIMEVTTGPRALAMKEQSIMWKEAAKKATLSGGSSNMNIENFINELKGKIV</sequence>
<reference evidence="6" key="2">
    <citation type="submission" date="2025-08" db="UniProtKB">
        <authorList>
            <consortium name="RefSeq"/>
        </authorList>
    </citation>
    <scope>IDENTIFICATION</scope>
    <source>
        <tissue evidence="6">Leaf</tissue>
    </source>
</reference>
<dbReference type="CDD" id="cd03784">
    <property type="entry name" value="GT1_Gtf-like"/>
    <property type="match status" value="1"/>
</dbReference>
<dbReference type="InterPro" id="IPR035595">
    <property type="entry name" value="UDP_glycos_trans_CS"/>
</dbReference>
<protein>
    <recommendedName>
        <fullName evidence="4">Glycosyltransferase</fullName>
        <ecNumber evidence="4">2.4.1.-</ecNumber>
    </recommendedName>
</protein>
<dbReference type="Proteomes" id="UP000813463">
    <property type="component" value="Chromosome 6"/>
</dbReference>
<evidence type="ECO:0000256" key="2">
    <source>
        <dbReference type="ARBA" id="ARBA00022679"/>
    </source>
</evidence>
<evidence type="ECO:0000313" key="6">
    <source>
        <dbReference type="RefSeq" id="XP_021851218.2"/>
    </source>
</evidence>
<dbReference type="EC" id="2.4.1.-" evidence="4"/>
<organism evidence="5 6">
    <name type="scientific">Spinacia oleracea</name>
    <name type="common">Spinach</name>
    <dbReference type="NCBI Taxonomy" id="3562"/>
    <lineage>
        <taxon>Eukaryota</taxon>
        <taxon>Viridiplantae</taxon>
        <taxon>Streptophyta</taxon>
        <taxon>Embryophyta</taxon>
        <taxon>Tracheophyta</taxon>
        <taxon>Spermatophyta</taxon>
        <taxon>Magnoliopsida</taxon>
        <taxon>eudicotyledons</taxon>
        <taxon>Gunneridae</taxon>
        <taxon>Pentapetalae</taxon>
        <taxon>Caryophyllales</taxon>
        <taxon>Chenopodiaceae</taxon>
        <taxon>Chenopodioideae</taxon>
        <taxon>Anserineae</taxon>
        <taxon>Spinacia</taxon>
    </lineage>
</organism>
<dbReference type="PROSITE" id="PS00375">
    <property type="entry name" value="UDPGT"/>
    <property type="match status" value="1"/>
</dbReference>
<evidence type="ECO:0000256" key="3">
    <source>
        <dbReference type="RuleBase" id="RU003718"/>
    </source>
</evidence>
<keyword evidence="5" id="KW-1185">Reference proteome</keyword>
<dbReference type="KEGG" id="soe:110790755"/>
<keyword evidence="3" id="KW-0328">Glycosyltransferase</keyword>
<proteinExistence type="inferred from homology"/>
<dbReference type="GeneID" id="110790755"/>
<dbReference type="PANTHER" id="PTHR11926:SF1264">
    <property type="entry name" value="GLYCOSYLTRANSFERASE-RELATED"/>
    <property type="match status" value="1"/>
</dbReference>